<dbReference type="NCBIfam" id="TIGR00974">
    <property type="entry name" value="3a0107s02c"/>
    <property type="match status" value="1"/>
</dbReference>
<evidence type="ECO:0000256" key="5">
    <source>
        <dbReference type="ARBA" id="ARBA00022475"/>
    </source>
</evidence>
<feature type="transmembrane region" description="Helical" evidence="9">
    <location>
        <begin position="385"/>
        <end position="405"/>
    </location>
</feature>
<evidence type="ECO:0000256" key="6">
    <source>
        <dbReference type="ARBA" id="ARBA00022692"/>
    </source>
</evidence>
<dbReference type="AlphaFoldDB" id="A0A4P9K404"/>
<protein>
    <recommendedName>
        <fullName evidence="3 9">Phosphate transport system permease protein PstA</fullName>
    </recommendedName>
</protein>
<name>A0A4P9K404_9GAMM</name>
<dbReference type="SUPFAM" id="SSF161098">
    <property type="entry name" value="MetI-like"/>
    <property type="match status" value="1"/>
</dbReference>
<evidence type="ECO:0000256" key="3">
    <source>
        <dbReference type="ARBA" id="ARBA00016864"/>
    </source>
</evidence>
<dbReference type="Proteomes" id="UP000304864">
    <property type="component" value="Chromosome"/>
</dbReference>
<feature type="transmembrane region" description="Helical" evidence="9">
    <location>
        <begin position="294"/>
        <end position="322"/>
    </location>
</feature>
<evidence type="ECO:0000256" key="2">
    <source>
        <dbReference type="ARBA" id="ARBA00007069"/>
    </source>
</evidence>
<evidence type="ECO:0000256" key="1">
    <source>
        <dbReference type="ARBA" id="ARBA00004651"/>
    </source>
</evidence>
<accession>A0A4P9K404</accession>
<dbReference type="GO" id="GO:0035435">
    <property type="term" value="P:phosphate ion transmembrane transport"/>
    <property type="evidence" value="ECO:0007669"/>
    <property type="project" value="InterPro"/>
</dbReference>
<evidence type="ECO:0000313" key="12">
    <source>
        <dbReference type="EMBL" id="QCU89654.1"/>
    </source>
</evidence>
<dbReference type="Pfam" id="PF00528">
    <property type="entry name" value="BPD_transp_1"/>
    <property type="match status" value="1"/>
</dbReference>
<evidence type="ECO:0000256" key="4">
    <source>
        <dbReference type="ARBA" id="ARBA00022448"/>
    </source>
</evidence>
<evidence type="ECO:0000313" key="13">
    <source>
        <dbReference type="Proteomes" id="UP000304864"/>
    </source>
</evidence>
<keyword evidence="6 9" id="KW-0812">Transmembrane</keyword>
<dbReference type="PROSITE" id="PS50928">
    <property type="entry name" value="ABC_TM1"/>
    <property type="match status" value="1"/>
</dbReference>
<sequence>MKAWMNKGEHWIWLSSAMVSISVVLVFGLIAMITYKGAVHFWPHSVYEFQVNENGKVNKVIGEIRDSKTRELMNPETGAEEEVKQYLIKVGNRDVYGIDFRWINADQFVSPMDKLADDVIVIERYEYGNVFGHLVEGQFDGQTITEETEVLAELSKRVEESARTHDEIRYIEKILIGEINYEIQELRYEEKKLRAENLFTDAEAARLDAERAELQKAFEAHQKDTAVLYKKLANFGQVTVEISNGQRMTVPLKKIVHIWRPNNMSTMDKLGFFMNSLGNFLVDDPREANTEGGIFPAMIGTITMVLLMTILVTPMGVIAAIYMREYAKDGPILRLVRISINNLAGVPSIVFGIFGLGFFVYILGGSIDELFYGYALPSPTFGTPGLLWASLTMALLTLPVVIVSTEEGLARIPRSLREGGLALGATKAETIMKIVLPMATPAIMTGLILAIARAAGEVAPLMLVGVVKLAPELPVDAIAPFVHLDRKFMHLGFHIYDVGFQSPNVEASQPLVYATSLLLVIIIVSLNLGAISIRNRLREKYKSLDN</sequence>
<keyword evidence="10" id="KW-0175">Coiled coil</keyword>
<dbReference type="RefSeq" id="WP_138564227.1">
    <property type="nucleotide sequence ID" value="NZ_CP040602.1"/>
</dbReference>
<keyword evidence="13" id="KW-1185">Reference proteome</keyword>
<dbReference type="CDD" id="cd06261">
    <property type="entry name" value="TM_PBP2"/>
    <property type="match status" value="1"/>
</dbReference>
<keyword evidence="5 9" id="KW-1003">Cell membrane</keyword>
<dbReference type="InterPro" id="IPR035906">
    <property type="entry name" value="MetI-like_sf"/>
</dbReference>
<comment type="similarity">
    <text evidence="2 9">Belongs to the binding-protein-dependent transport system permease family. CysTW subfamily.</text>
</comment>
<dbReference type="OrthoDB" id="9807065at2"/>
<comment type="subcellular location">
    <subcellularLocation>
        <location evidence="9">Cell inner membrane</location>
        <topology evidence="9">Multi-pass membrane protein</topology>
    </subcellularLocation>
    <subcellularLocation>
        <location evidence="1">Cell membrane</location>
        <topology evidence="1">Multi-pass membrane protein</topology>
    </subcellularLocation>
</comment>
<feature type="transmembrane region" description="Helical" evidence="9">
    <location>
        <begin position="511"/>
        <end position="533"/>
    </location>
</feature>
<organism evidence="12 13">
    <name type="scientific">Thiomicrorhabdus sediminis</name>
    <dbReference type="NCBI Taxonomy" id="2580412"/>
    <lineage>
        <taxon>Bacteria</taxon>
        <taxon>Pseudomonadati</taxon>
        <taxon>Pseudomonadota</taxon>
        <taxon>Gammaproteobacteria</taxon>
        <taxon>Thiotrichales</taxon>
        <taxon>Piscirickettsiaceae</taxon>
        <taxon>Thiomicrorhabdus</taxon>
    </lineage>
</organism>
<keyword evidence="8 9" id="KW-0472">Membrane</keyword>
<feature type="transmembrane region" description="Helical" evidence="9">
    <location>
        <begin position="12"/>
        <end position="35"/>
    </location>
</feature>
<feature type="transmembrane region" description="Helical" evidence="9">
    <location>
        <begin position="343"/>
        <end position="365"/>
    </location>
</feature>
<keyword evidence="4" id="KW-0813">Transport</keyword>
<dbReference type="PANTHER" id="PTHR43470">
    <property type="entry name" value="PHOSPHATE TRANSPORT SYSTEM PERMEASE PROTEIN PSTA-RELATED"/>
    <property type="match status" value="1"/>
</dbReference>
<dbReference type="InterPro" id="IPR005672">
    <property type="entry name" value="Phosphate_PstA"/>
</dbReference>
<evidence type="ECO:0000256" key="7">
    <source>
        <dbReference type="ARBA" id="ARBA00022989"/>
    </source>
</evidence>
<feature type="domain" description="ABC transmembrane type-1" evidence="11">
    <location>
        <begin position="298"/>
        <end position="530"/>
    </location>
</feature>
<proteinExistence type="inferred from homology"/>
<evidence type="ECO:0000256" key="10">
    <source>
        <dbReference type="SAM" id="Coils"/>
    </source>
</evidence>
<evidence type="ECO:0000259" key="11">
    <source>
        <dbReference type="PROSITE" id="PS50928"/>
    </source>
</evidence>
<feature type="coiled-coil region" evidence="10">
    <location>
        <begin position="195"/>
        <end position="224"/>
    </location>
</feature>
<feature type="transmembrane region" description="Helical" evidence="9">
    <location>
        <begin position="434"/>
        <end position="455"/>
    </location>
</feature>
<dbReference type="KEGG" id="thig:FE785_02875"/>
<keyword evidence="7 9" id="KW-1133">Transmembrane helix</keyword>
<dbReference type="EMBL" id="CP040602">
    <property type="protein sequence ID" value="QCU89654.1"/>
    <property type="molecule type" value="Genomic_DNA"/>
</dbReference>
<dbReference type="PANTHER" id="PTHR43470:SF6">
    <property type="entry name" value="PHOSPHATE TRANSPORT SYSTEM PERMEASE PROTEIN PSTA"/>
    <property type="match status" value="1"/>
</dbReference>
<dbReference type="Gene3D" id="1.10.3720.10">
    <property type="entry name" value="MetI-like"/>
    <property type="match status" value="1"/>
</dbReference>
<dbReference type="InterPro" id="IPR000515">
    <property type="entry name" value="MetI-like"/>
</dbReference>
<evidence type="ECO:0000256" key="8">
    <source>
        <dbReference type="ARBA" id="ARBA00023136"/>
    </source>
</evidence>
<reference evidence="12 13" key="1">
    <citation type="submission" date="2019-05" db="EMBL/GenBank/DDBJ databases">
        <title>Thiomicrorhabdus sediminis sp. nov, a novel sulfur-oxidizing bacterium isolated from coastal sediment.</title>
        <authorList>
            <person name="Liu X."/>
        </authorList>
    </citation>
    <scope>NUCLEOTIDE SEQUENCE [LARGE SCALE GENOMIC DNA]</scope>
    <source>
        <strain evidence="12 13">G1</strain>
    </source>
</reference>
<dbReference type="GO" id="GO:0005886">
    <property type="term" value="C:plasma membrane"/>
    <property type="evidence" value="ECO:0007669"/>
    <property type="project" value="UniProtKB-SubCell"/>
</dbReference>
<evidence type="ECO:0000256" key="9">
    <source>
        <dbReference type="RuleBase" id="RU363043"/>
    </source>
</evidence>
<gene>
    <name evidence="12" type="primary">pstA</name>
    <name evidence="12" type="ORF">FE785_02875</name>
</gene>
<dbReference type="GO" id="GO:0005315">
    <property type="term" value="F:phosphate transmembrane transporter activity"/>
    <property type="evidence" value="ECO:0007669"/>
    <property type="project" value="InterPro"/>
</dbReference>